<sequence length="177" mass="19050">MYLDDDDSGTVGQDAEMENREAGGSDSGAKPNDKDRSNAPGNQDGGDDADMLGGKDGKENNDDTNAPEDDNGNDNDREGSIPKVNNDAQEGGKALNNDEVRELEVKNNELKRVIALELLPHCLQKAMSYLRTYKGHAGYLGAIVELVNFECHIKKNPGKPLPATSRPSILSMYICGG</sequence>
<proteinExistence type="predicted"/>
<protein>
    <submittedName>
        <fullName evidence="2">Uncharacterized protein</fullName>
    </submittedName>
</protein>
<evidence type="ECO:0000256" key="1">
    <source>
        <dbReference type="SAM" id="MobiDB-lite"/>
    </source>
</evidence>
<name>A0A9P5ZZH2_PLEER</name>
<feature type="region of interest" description="Disordered" evidence="1">
    <location>
        <begin position="1"/>
        <end position="99"/>
    </location>
</feature>
<dbReference type="EMBL" id="MU154571">
    <property type="protein sequence ID" value="KAF9494566.1"/>
    <property type="molecule type" value="Genomic_DNA"/>
</dbReference>
<evidence type="ECO:0000313" key="2">
    <source>
        <dbReference type="EMBL" id="KAF9494566.1"/>
    </source>
</evidence>
<gene>
    <name evidence="2" type="ORF">BDN71DRAFT_1507549</name>
</gene>
<evidence type="ECO:0000313" key="3">
    <source>
        <dbReference type="Proteomes" id="UP000807025"/>
    </source>
</evidence>
<dbReference type="OrthoDB" id="2803783at2759"/>
<dbReference type="Proteomes" id="UP000807025">
    <property type="component" value="Unassembled WGS sequence"/>
</dbReference>
<keyword evidence="3" id="KW-1185">Reference proteome</keyword>
<dbReference type="AlphaFoldDB" id="A0A9P5ZZH2"/>
<comment type="caution">
    <text evidence="2">The sequence shown here is derived from an EMBL/GenBank/DDBJ whole genome shotgun (WGS) entry which is preliminary data.</text>
</comment>
<organism evidence="2 3">
    <name type="scientific">Pleurotus eryngii</name>
    <name type="common">Boletus of the steppes</name>
    <dbReference type="NCBI Taxonomy" id="5323"/>
    <lineage>
        <taxon>Eukaryota</taxon>
        <taxon>Fungi</taxon>
        <taxon>Dikarya</taxon>
        <taxon>Basidiomycota</taxon>
        <taxon>Agaricomycotina</taxon>
        <taxon>Agaricomycetes</taxon>
        <taxon>Agaricomycetidae</taxon>
        <taxon>Agaricales</taxon>
        <taxon>Pleurotineae</taxon>
        <taxon>Pleurotaceae</taxon>
        <taxon>Pleurotus</taxon>
    </lineage>
</organism>
<accession>A0A9P5ZZH2</accession>
<reference evidence="2" key="1">
    <citation type="submission" date="2020-11" db="EMBL/GenBank/DDBJ databases">
        <authorList>
            <consortium name="DOE Joint Genome Institute"/>
            <person name="Ahrendt S."/>
            <person name="Riley R."/>
            <person name="Andreopoulos W."/>
            <person name="Labutti K."/>
            <person name="Pangilinan J."/>
            <person name="Ruiz-Duenas F.J."/>
            <person name="Barrasa J.M."/>
            <person name="Sanchez-Garcia M."/>
            <person name="Camarero S."/>
            <person name="Miyauchi S."/>
            <person name="Serrano A."/>
            <person name="Linde D."/>
            <person name="Babiker R."/>
            <person name="Drula E."/>
            <person name="Ayuso-Fernandez I."/>
            <person name="Pacheco R."/>
            <person name="Padilla G."/>
            <person name="Ferreira P."/>
            <person name="Barriuso J."/>
            <person name="Kellner H."/>
            <person name="Castanera R."/>
            <person name="Alfaro M."/>
            <person name="Ramirez L."/>
            <person name="Pisabarro A.G."/>
            <person name="Kuo A."/>
            <person name="Tritt A."/>
            <person name="Lipzen A."/>
            <person name="He G."/>
            <person name="Yan M."/>
            <person name="Ng V."/>
            <person name="Cullen D."/>
            <person name="Martin F."/>
            <person name="Rosso M.-N."/>
            <person name="Henrissat B."/>
            <person name="Hibbett D."/>
            <person name="Martinez A.T."/>
            <person name="Grigoriev I.V."/>
        </authorList>
    </citation>
    <scope>NUCLEOTIDE SEQUENCE</scope>
    <source>
        <strain evidence="2">ATCC 90797</strain>
    </source>
</reference>